<keyword evidence="2" id="KW-0808">Transferase</keyword>
<dbReference type="STRING" id="936435.F8QCE4"/>
<keyword evidence="1" id="KW-0723">Serine/threonine-protein kinase</keyword>
<organism evidence="6">
    <name type="scientific">Serpula lacrymans var. lacrymans (strain S7.3)</name>
    <name type="common">Dry rot fungus</name>
    <dbReference type="NCBI Taxonomy" id="936435"/>
    <lineage>
        <taxon>Eukaryota</taxon>
        <taxon>Fungi</taxon>
        <taxon>Dikarya</taxon>
        <taxon>Basidiomycota</taxon>
        <taxon>Agaricomycotina</taxon>
        <taxon>Agaricomycetes</taxon>
        <taxon>Agaricomycetidae</taxon>
        <taxon>Boletales</taxon>
        <taxon>Coniophorineae</taxon>
        <taxon>Serpulaceae</taxon>
        <taxon>Serpula</taxon>
    </lineage>
</organism>
<dbReference type="Pfam" id="PF02816">
    <property type="entry name" value="Alpha_kinase"/>
    <property type="match status" value="1"/>
</dbReference>
<evidence type="ECO:0000256" key="3">
    <source>
        <dbReference type="ARBA" id="ARBA00022777"/>
    </source>
</evidence>
<gene>
    <name evidence="5" type="ORF">SERLA73DRAFT_126243</name>
</gene>
<dbReference type="Gene3D" id="3.20.200.10">
    <property type="entry name" value="MHCK/EF2 kinase"/>
    <property type="match status" value="1"/>
</dbReference>
<evidence type="ECO:0000313" key="6">
    <source>
        <dbReference type="Proteomes" id="UP000008063"/>
    </source>
</evidence>
<proteinExistence type="predicted"/>
<accession>F8QCE4</accession>
<sequence length="241" mass="27369">MYTLFPVPTATLNLLLKTPSPFNIENMDKQPRASLTVDHSSKSMLGPPRSFKTCHPIFVDELFPTSDFPIQSIIFLHRGEIIAKQWYYRLQPSMANASPAASILAPRSDELAKMLVKANCMYWGCSLMKMVYQFIRSCSKHKENPTELPPPKLPRLCMVYSAIAVPLVPSLKGAVYLLEEQIDGDFVKYINNNNASPRPGLNDQQQLITEFLCFVQHVQYNISHGLAFLSDFQGIYFIFRS</sequence>
<dbReference type="HOGENOM" id="CLU_073913_0_0_1"/>
<dbReference type="GO" id="GO:0004674">
    <property type="term" value="F:protein serine/threonine kinase activity"/>
    <property type="evidence" value="ECO:0007669"/>
    <property type="project" value="UniProtKB-KW"/>
</dbReference>
<dbReference type="SUPFAM" id="SSF56112">
    <property type="entry name" value="Protein kinase-like (PK-like)"/>
    <property type="match status" value="1"/>
</dbReference>
<dbReference type="AlphaFoldDB" id="F8QCE4"/>
<keyword evidence="6" id="KW-1185">Reference proteome</keyword>
<dbReference type="EMBL" id="GL945490">
    <property type="protein sequence ID" value="EGN93809.1"/>
    <property type="molecule type" value="Genomic_DNA"/>
</dbReference>
<dbReference type="Proteomes" id="UP000008063">
    <property type="component" value="Unassembled WGS sequence"/>
</dbReference>
<protein>
    <recommendedName>
        <fullName evidence="4">Alpha-type protein kinase domain-containing protein</fullName>
    </recommendedName>
</protein>
<evidence type="ECO:0000256" key="1">
    <source>
        <dbReference type="ARBA" id="ARBA00022527"/>
    </source>
</evidence>
<feature type="domain" description="Alpha-type protein kinase" evidence="4">
    <location>
        <begin position="153"/>
        <end position="237"/>
    </location>
</feature>
<name>F8QCE4_SERL3</name>
<dbReference type="InParanoid" id="F8QCE4"/>
<dbReference type="InterPro" id="IPR011009">
    <property type="entry name" value="Kinase-like_dom_sf"/>
</dbReference>
<dbReference type="InterPro" id="IPR004166">
    <property type="entry name" value="a-kinase_dom"/>
</dbReference>
<dbReference type="OrthoDB" id="2658733at2759"/>
<evidence type="ECO:0000313" key="5">
    <source>
        <dbReference type="EMBL" id="EGN93809.1"/>
    </source>
</evidence>
<keyword evidence="3" id="KW-0418">Kinase</keyword>
<reference evidence="6" key="1">
    <citation type="journal article" date="2011" name="Science">
        <title>The plant cell wall-decomposing machinery underlies the functional diversity of forest fungi.</title>
        <authorList>
            <person name="Eastwood D.C."/>
            <person name="Floudas D."/>
            <person name="Binder M."/>
            <person name="Majcherczyk A."/>
            <person name="Schneider P."/>
            <person name="Aerts A."/>
            <person name="Asiegbu F.O."/>
            <person name="Baker S.E."/>
            <person name="Barry K."/>
            <person name="Bendiksby M."/>
            <person name="Blumentritt M."/>
            <person name="Coutinho P.M."/>
            <person name="Cullen D."/>
            <person name="de Vries R.P."/>
            <person name="Gathman A."/>
            <person name="Goodell B."/>
            <person name="Henrissat B."/>
            <person name="Ihrmark K."/>
            <person name="Kauserud H."/>
            <person name="Kohler A."/>
            <person name="LaButti K."/>
            <person name="Lapidus A."/>
            <person name="Lavin J.L."/>
            <person name="Lee Y.-H."/>
            <person name="Lindquist E."/>
            <person name="Lilly W."/>
            <person name="Lucas S."/>
            <person name="Morin E."/>
            <person name="Murat C."/>
            <person name="Oguiza J.A."/>
            <person name="Park J."/>
            <person name="Pisabarro A.G."/>
            <person name="Riley R."/>
            <person name="Rosling A."/>
            <person name="Salamov A."/>
            <person name="Schmidt O."/>
            <person name="Schmutz J."/>
            <person name="Skrede I."/>
            <person name="Stenlid J."/>
            <person name="Wiebenga A."/>
            <person name="Xie X."/>
            <person name="Kuees U."/>
            <person name="Hibbett D.S."/>
            <person name="Hoffmeister D."/>
            <person name="Hoegberg N."/>
            <person name="Martin F."/>
            <person name="Grigoriev I.V."/>
            <person name="Watkinson S.C."/>
        </authorList>
    </citation>
    <scope>NUCLEOTIDE SEQUENCE [LARGE SCALE GENOMIC DNA]</scope>
    <source>
        <strain evidence="6">strain S7.3</strain>
    </source>
</reference>
<evidence type="ECO:0000256" key="2">
    <source>
        <dbReference type="ARBA" id="ARBA00022679"/>
    </source>
</evidence>
<dbReference type="GO" id="GO:0005524">
    <property type="term" value="F:ATP binding"/>
    <property type="evidence" value="ECO:0007669"/>
    <property type="project" value="InterPro"/>
</dbReference>
<evidence type="ECO:0000259" key="4">
    <source>
        <dbReference type="Pfam" id="PF02816"/>
    </source>
</evidence>